<organism evidence="2">
    <name type="scientific">Taenia solium</name>
    <name type="common">Pork tapeworm</name>
    <dbReference type="NCBI Taxonomy" id="6204"/>
    <lineage>
        <taxon>Eukaryota</taxon>
        <taxon>Metazoa</taxon>
        <taxon>Spiralia</taxon>
        <taxon>Lophotrochozoa</taxon>
        <taxon>Platyhelminthes</taxon>
        <taxon>Cestoda</taxon>
        <taxon>Eucestoda</taxon>
        <taxon>Cyclophyllidea</taxon>
        <taxon>Taeniidae</taxon>
        <taxon>Taenia</taxon>
    </lineage>
</organism>
<dbReference type="SUPFAM" id="SSF49265">
    <property type="entry name" value="Fibronectin type III"/>
    <property type="match status" value="1"/>
</dbReference>
<dbReference type="EMBL" id="AF525462">
    <property type="protein sequence ID" value="AAM88385.1"/>
    <property type="molecule type" value="mRNA"/>
</dbReference>
<protein>
    <submittedName>
        <fullName evidence="2">Activated oncosphere TSO45W-A12</fullName>
    </submittedName>
</protein>
<evidence type="ECO:0000256" key="1">
    <source>
        <dbReference type="SAM" id="SignalP"/>
    </source>
</evidence>
<sequence>MASQFHLILLLTSILAGNHKATSWEVGREQPLHSLFLWGPPFSTEIGLSWYRGAFSEDGDNVLTLKAALTSDPNNTKTTYAKLSRGSVTLEGLTPNTSYIVTATANLSGNTILVLRKHIHTSLDDEDPMENYFHWGPVTNQSIQVSWDQQIPGEESSMIVTLTAEMVSKPSVERSESARFSVGRITVDGLMPDTLYIATLTVLKYGQQFLNSTRDIRTLKTGHGGVTVVTTSGSGIASAILGLLFTCTVLVLA</sequence>
<keyword evidence="1" id="KW-0732">Signal</keyword>
<dbReference type="AlphaFoldDB" id="Q8MUF7"/>
<dbReference type="InterPro" id="IPR013783">
    <property type="entry name" value="Ig-like_fold"/>
</dbReference>
<proteinExistence type="evidence at transcript level"/>
<evidence type="ECO:0000313" key="2">
    <source>
        <dbReference type="EMBL" id="AAM88385.1"/>
    </source>
</evidence>
<accession>Q8MUF7</accession>
<name>Q8MUF7_TAESO</name>
<feature type="signal peptide" evidence="1">
    <location>
        <begin position="1"/>
        <end position="23"/>
    </location>
</feature>
<reference evidence="2" key="1">
    <citation type="submission" date="2002-06" db="EMBL/GenBank/DDBJ databases">
        <authorList>
            <person name="Jia W.Z."/>
            <person name="Zheng Y.D."/>
            <person name="Cai X.P."/>
        </authorList>
    </citation>
    <scope>NUCLEOTIDE SEQUENCE</scope>
</reference>
<dbReference type="Gene3D" id="2.60.40.10">
    <property type="entry name" value="Immunoglobulins"/>
    <property type="match status" value="1"/>
</dbReference>
<dbReference type="InterPro" id="IPR036116">
    <property type="entry name" value="FN3_sf"/>
</dbReference>
<feature type="chain" id="PRO_5004312709" evidence="1">
    <location>
        <begin position="24"/>
        <end position="253"/>
    </location>
</feature>